<organism evidence="1">
    <name type="scientific">Rhizophora mucronata</name>
    <name type="common">Asiatic mangrove</name>
    <dbReference type="NCBI Taxonomy" id="61149"/>
    <lineage>
        <taxon>Eukaryota</taxon>
        <taxon>Viridiplantae</taxon>
        <taxon>Streptophyta</taxon>
        <taxon>Embryophyta</taxon>
        <taxon>Tracheophyta</taxon>
        <taxon>Spermatophyta</taxon>
        <taxon>Magnoliopsida</taxon>
        <taxon>eudicotyledons</taxon>
        <taxon>Gunneridae</taxon>
        <taxon>Pentapetalae</taxon>
        <taxon>rosids</taxon>
        <taxon>fabids</taxon>
        <taxon>Malpighiales</taxon>
        <taxon>Rhizophoraceae</taxon>
        <taxon>Rhizophora</taxon>
    </lineage>
</organism>
<accession>A0A2P2LVG3</accession>
<sequence length="38" mass="4546">MFGVEMVKEECNEVLNYLLHSRAFIKENFEFLTLVHSQ</sequence>
<dbReference type="EMBL" id="GGEC01041474">
    <property type="protein sequence ID" value="MBX21958.1"/>
    <property type="molecule type" value="Transcribed_RNA"/>
</dbReference>
<dbReference type="AlphaFoldDB" id="A0A2P2LVG3"/>
<proteinExistence type="predicted"/>
<evidence type="ECO:0000313" key="1">
    <source>
        <dbReference type="EMBL" id="MBX21958.1"/>
    </source>
</evidence>
<name>A0A2P2LVG3_RHIMU</name>
<reference evidence="1" key="1">
    <citation type="submission" date="2018-02" db="EMBL/GenBank/DDBJ databases">
        <title>Rhizophora mucronata_Transcriptome.</title>
        <authorList>
            <person name="Meera S.P."/>
            <person name="Sreeshan A."/>
            <person name="Augustine A."/>
        </authorList>
    </citation>
    <scope>NUCLEOTIDE SEQUENCE</scope>
    <source>
        <tissue evidence="1">Leaf</tissue>
    </source>
</reference>
<protein>
    <submittedName>
        <fullName evidence="1">Uncharacterized protein</fullName>
    </submittedName>
</protein>